<dbReference type="InterPro" id="IPR019931">
    <property type="entry name" value="LPXTG_anchor"/>
</dbReference>
<name>A0A495JPC7_9ACTN</name>
<dbReference type="AlphaFoldDB" id="A0A495JPC7"/>
<evidence type="ECO:0000256" key="5">
    <source>
        <dbReference type="SAM" id="Phobius"/>
    </source>
</evidence>
<dbReference type="RefSeq" id="WP_121158935.1">
    <property type="nucleotide sequence ID" value="NZ_RBKT01000001.1"/>
</dbReference>
<keyword evidence="5" id="KW-0472">Membrane</keyword>
<evidence type="ECO:0000256" key="2">
    <source>
        <dbReference type="ARBA" id="ARBA00022525"/>
    </source>
</evidence>
<dbReference type="OrthoDB" id="3297463at2"/>
<reference evidence="8 9" key="1">
    <citation type="submission" date="2018-10" db="EMBL/GenBank/DDBJ databases">
        <title>Sequencing the genomes of 1000 actinobacteria strains.</title>
        <authorList>
            <person name="Klenk H.-P."/>
        </authorList>
    </citation>
    <scope>NUCLEOTIDE SEQUENCE [LARGE SCALE GENOMIC DNA]</scope>
    <source>
        <strain evidence="8 9">DSM 45175</strain>
    </source>
</reference>
<keyword evidence="3 6" id="KW-0732">Signal</keyword>
<gene>
    <name evidence="8" type="ORF">BDK92_5082</name>
</gene>
<dbReference type="Pfam" id="PF00746">
    <property type="entry name" value="Gram_pos_anchor"/>
    <property type="match status" value="1"/>
</dbReference>
<evidence type="ECO:0000313" key="8">
    <source>
        <dbReference type="EMBL" id="RKR90701.1"/>
    </source>
</evidence>
<keyword evidence="4" id="KW-0572">Peptidoglycan-anchor</keyword>
<proteinExistence type="predicted"/>
<evidence type="ECO:0000313" key="9">
    <source>
        <dbReference type="Proteomes" id="UP000277671"/>
    </source>
</evidence>
<evidence type="ECO:0000256" key="1">
    <source>
        <dbReference type="ARBA" id="ARBA00022512"/>
    </source>
</evidence>
<evidence type="ECO:0000259" key="7">
    <source>
        <dbReference type="Pfam" id="PF00746"/>
    </source>
</evidence>
<keyword evidence="5" id="KW-1133">Transmembrane helix</keyword>
<feature type="domain" description="Gram-positive cocci surface proteins LPxTG" evidence="7">
    <location>
        <begin position="341"/>
        <end position="377"/>
    </location>
</feature>
<feature type="chain" id="PRO_5038907269" evidence="6">
    <location>
        <begin position="30"/>
        <end position="382"/>
    </location>
</feature>
<organism evidence="8 9">
    <name type="scientific">Micromonospora pisi</name>
    <dbReference type="NCBI Taxonomy" id="589240"/>
    <lineage>
        <taxon>Bacteria</taxon>
        <taxon>Bacillati</taxon>
        <taxon>Actinomycetota</taxon>
        <taxon>Actinomycetes</taxon>
        <taxon>Micromonosporales</taxon>
        <taxon>Micromonosporaceae</taxon>
        <taxon>Micromonospora</taxon>
    </lineage>
</organism>
<dbReference type="Proteomes" id="UP000277671">
    <property type="component" value="Unassembled WGS sequence"/>
</dbReference>
<protein>
    <submittedName>
        <fullName evidence="8">LPXTG-motif cell wall-anchored protein</fullName>
    </submittedName>
</protein>
<evidence type="ECO:0000256" key="4">
    <source>
        <dbReference type="ARBA" id="ARBA00023088"/>
    </source>
</evidence>
<dbReference type="EMBL" id="RBKT01000001">
    <property type="protein sequence ID" value="RKR90701.1"/>
    <property type="molecule type" value="Genomic_DNA"/>
</dbReference>
<dbReference type="NCBIfam" id="TIGR01167">
    <property type="entry name" value="LPXTG_anchor"/>
    <property type="match status" value="1"/>
</dbReference>
<feature type="transmembrane region" description="Helical" evidence="5">
    <location>
        <begin position="351"/>
        <end position="373"/>
    </location>
</feature>
<evidence type="ECO:0000256" key="3">
    <source>
        <dbReference type="ARBA" id="ARBA00022729"/>
    </source>
</evidence>
<comment type="caution">
    <text evidence="8">The sequence shown here is derived from an EMBL/GenBank/DDBJ whole genome shotgun (WGS) entry which is preliminary data.</text>
</comment>
<feature type="signal peptide" evidence="6">
    <location>
        <begin position="1"/>
        <end position="29"/>
    </location>
</feature>
<keyword evidence="5" id="KW-0812">Transmembrane</keyword>
<keyword evidence="2" id="KW-0964">Secreted</keyword>
<evidence type="ECO:0000256" key="6">
    <source>
        <dbReference type="SAM" id="SignalP"/>
    </source>
</evidence>
<keyword evidence="9" id="KW-1185">Reference proteome</keyword>
<sequence>MSLPKLSLRRPLAILGAGFIGLAATLAVAGPASAHHSEVKGQFACDVKTGEYVGHWTIDNVGTEGVDKYRFILVDAKKSVGDITSNVTIPGVSVTEKGQDPQYPRTVGKFDTEELRYPGDTTQLSLTVQAEWKNTYTEKEPKGDVVDLAGNCKAPEPEPEPTTPKPDATVNQECDGIVEVVVSNGKDATAPAKFTIVAAGDYKKTVTVAAGKSETVKVPAENAGDLKVTAEGVEKPLFDGKPAEPADCVAPGEPTGSYQSTCDDLVFEIVNPADGEKVELTLTPSKGEPQQLVVEPGKTGTVKFPASEGLTVTPSGKGLDDTKPIAWEKPADCTKGEAGGSGDELPLTGAAAGGIAATAVALLGIGIALFVVARRRKMRFTA</sequence>
<accession>A0A495JPC7</accession>
<keyword evidence="1" id="KW-0134">Cell wall</keyword>